<dbReference type="InterPro" id="IPR039536">
    <property type="entry name" value="TetR_C_Proteobacteria"/>
</dbReference>
<evidence type="ECO:0000259" key="4">
    <source>
        <dbReference type="PROSITE" id="PS50977"/>
    </source>
</evidence>
<dbReference type="EMBL" id="DSRD01000691">
    <property type="protein sequence ID" value="HGW94819.1"/>
    <property type="molecule type" value="Genomic_DNA"/>
</dbReference>
<dbReference type="Pfam" id="PF00589">
    <property type="entry name" value="Phage_integrase"/>
    <property type="match status" value="1"/>
</dbReference>
<dbReference type="AlphaFoldDB" id="A0A832M415"/>
<dbReference type="Pfam" id="PF14246">
    <property type="entry name" value="TetR_C_7"/>
    <property type="match status" value="1"/>
</dbReference>
<accession>A0A832M415</accession>
<dbReference type="PANTHER" id="PTHR30055">
    <property type="entry name" value="HTH-TYPE TRANSCRIPTIONAL REGULATOR RUTR"/>
    <property type="match status" value="1"/>
</dbReference>
<keyword evidence="2" id="KW-0233">DNA recombination</keyword>
<dbReference type="GO" id="GO:0000976">
    <property type="term" value="F:transcription cis-regulatory region binding"/>
    <property type="evidence" value="ECO:0007669"/>
    <property type="project" value="TreeGrafter"/>
</dbReference>
<dbReference type="GO" id="GO:0003700">
    <property type="term" value="F:DNA-binding transcription factor activity"/>
    <property type="evidence" value="ECO:0007669"/>
    <property type="project" value="TreeGrafter"/>
</dbReference>
<dbReference type="Pfam" id="PF00440">
    <property type="entry name" value="TetR_N"/>
    <property type="match status" value="1"/>
</dbReference>
<dbReference type="PANTHER" id="PTHR30055:SF226">
    <property type="entry name" value="HTH-TYPE TRANSCRIPTIONAL REGULATOR PKSA"/>
    <property type="match status" value="1"/>
</dbReference>
<dbReference type="InterPro" id="IPR036271">
    <property type="entry name" value="Tet_transcr_reg_TetR-rel_C_sf"/>
</dbReference>
<dbReference type="Gene3D" id="1.10.443.10">
    <property type="entry name" value="Intergrase catalytic core"/>
    <property type="match status" value="1"/>
</dbReference>
<gene>
    <name evidence="5" type="ORF">ENR47_11130</name>
</gene>
<dbReference type="SUPFAM" id="SSF48498">
    <property type="entry name" value="Tetracyclin repressor-like, C-terminal domain"/>
    <property type="match status" value="1"/>
</dbReference>
<dbReference type="PROSITE" id="PS50977">
    <property type="entry name" value="HTH_TETR_2"/>
    <property type="match status" value="1"/>
</dbReference>
<dbReference type="Gene3D" id="1.10.357.10">
    <property type="entry name" value="Tetracycline Repressor, domain 2"/>
    <property type="match status" value="1"/>
</dbReference>
<dbReference type="InterPro" id="IPR013762">
    <property type="entry name" value="Integrase-like_cat_sf"/>
</dbReference>
<feature type="domain" description="HTH tetR-type" evidence="4">
    <location>
        <begin position="5"/>
        <end position="65"/>
    </location>
</feature>
<feature type="DNA-binding region" description="H-T-H motif" evidence="3">
    <location>
        <begin position="28"/>
        <end position="47"/>
    </location>
</feature>
<dbReference type="SUPFAM" id="SSF46689">
    <property type="entry name" value="Homeodomain-like"/>
    <property type="match status" value="1"/>
</dbReference>
<evidence type="ECO:0000313" key="5">
    <source>
        <dbReference type="EMBL" id="HGW94819.1"/>
    </source>
</evidence>
<evidence type="ECO:0000256" key="3">
    <source>
        <dbReference type="PROSITE-ProRule" id="PRU00335"/>
    </source>
</evidence>
<dbReference type="PRINTS" id="PR00455">
    <property type="entry name" value="HTHTETR"/>
</dbReference>
<keyword evidence="1 3" id="KW-0238">DNA-binding</keyword>
<comment type="caution">
    <text evidence="5">The sequence shown here is derived from an EMBL/GenBank/DDBJ whole genome shotgun (WGS) entry which is preliminary data.</text>
</comment>
<sequence length="416" mass="46422">MPPQNPTRQRLIHTALELFASHGVTATTTRQIADSAGVNEVTLFRHFGSKHGLLLAVIEEAAVFTQLGQTLVQQANQTGNIYQALKDYATACLQALDRVPEVVRSVVGEAGNFPAENRAALGRGFSQANHYVAEYFRTVIERGQLDTHLPAEKLASLLNGMLLGYAVIEFTSEFHNLWQDRSDFLENLVTLFLFGAVTPSSELNFAAPSVTPVNLTTPKAESIKLGVSDLSANVVHLILEKAKKNGPQEYALAYILFGAGLSPAEIVQLTRSQYVHDAHQQFLQLADQHHRQVPINQWIMGKRYGSYTRNPLTQWLKSRKDNHPHLFLSEAGEPFSENDLQQHWQKWTEGSTTLEGTPLTIGQAQQTWCVEMLMKGISLENLSILTGWDPTRLQPYAERAQKKTALEEAMRLDQKV</sequence>
<dbReference type="InterPro" id="IPR002104">
    <property type="entry name" value="Integrase_catalytic"/>
</dbReference>
<evidence type="ECO:0000256" key="1">
    <source>
        <dbReference type="ARBA" id="ARBA00023125"/>
    </source>
</evidence>
<reference evidence="5" key="1">
    <citation type="journal article" date="2020" name="mSystems">
        <title>Genome- and Community-Level Interaction Insights into Carbon Utilization and Element Cycling Functions of Hydrothermarchaeota in Hydrothermal Sediment.</title>
        <authorList>
            <person name="Zhou Z."/>
            <person name="Liu Y."/>
            <person name="Xu W."/>
            <person name="Pan J."/>
            <person name="Luo Z.H."/>
            <person name="Li M."/>
        </authorList>
    </citation>
    <scope>NUCLEOTIDE SEQUENCE [LARGE SCALE GENOMIC DNA]</scope>
    <source>
        <strain evidence="5">SpSt-402</strain>
    </source>
</reference>
<evidence type="ECO:0000256" key="2">
    <source>
        <dbReference type="ARBA" id="ARBA00023172"/>
    </source>
</evidence>
<dbReference type="GO" id="GO:0006310">
    <property type="term" value="P:DNA recombination"/>
    <property type="evidence" value="ECO:0007669"/>
    <property type="project" value="UniProtKB-KW"/>
</dbReference>
<name>A0A832M415_9CYAN</name>
<dbReference type="InterPro" id="IPR050109">
    <property type="entry name" value="HTH-type_TetR-like_transc_reg"/>
</dbReference>
<organism evidence="5">
    <name type="scientific">Oscillatoriales cyanobacterium SpSt-402</name>
    <dbReference type="NCBI Taxonomy" id="2282168"/>
    <lineage>
        <taxon>Bacteria</taxon>
        <taxon>Bacillati</taxon>
        <taxon>Cyanobacteriota</taxon>
        <taxon>Cyanophyceae</taxon>
        <taxon>Oscillatoriophycideae</taxon>
        <taxon>Oscillatoriales</taxon>
    </lineage>
</organism>
<dbReference type="SUPFAM" id="SSF56349">
    <property type="entry name" value="DNA breaking-rejoining enzymes"/>
    <property type="match status" value="1"/>
</dbReference>
<dbReference type="GO" id="GO:0015074">
    <property type="term" value="P:DNA integration"/>
    <property type="evidence" value="ECO:0007669"/>
    <property type="project" value="InterPro"/>
</dbReference>
<protein>
    <submittedName>
        <fullName evidence="5">TetR family transcriptional regulator</fullName>
    </submittedName>
</protein>
<dbReference type="InterPro" id="IPR009057">
    <property type="entry name" value="Homeodomain-like_sf"/>
</dbReference>
<proteinExistence type="predicted"/>
<dbReference type="InterPro" id="IPR001647">
    <property type="entry name" value="HTH_TetR"/>
</dbReference>
<dbReference type="InterPro" id="IPR011010">
    <property type="entry name" value="DNA_brk_join_enz"/>
</dbReference>